<evidence type="ECO:0000256" key="12">
    <source>
        <dbReference type="SAM" id="Phobius"/>
    </source>
</evidence>
<evidence type="ECO:0000256" key="3">
    <source>
        <dbReference type="ARBA" id="ARBA00007931"/>
    </source>
</evidence>
<keyword evidence="11 12" id="KW-0472">Membrane</keyword>
<dbReference type="KEGG" id="fcz:IMF26_05720"/>
<keyword evidence="8" id="KW-0862">Zinc</keyword>
<evidence type="ECO:0000256" key="11">
    <source>
        <dbReference type="ARBA" id="ARBA00023136"/>
    </source>
</evidence>
<evidence type="ECO:0000256" key="6">
    <source>
        <dbReference type="ARBA" id="ARBA00022723"/>
    </source>
</evidence>
<reference evidence="14" key="1">
    <citation type="submission" date="2020-10" db="EMBL/GenBank/DDBJ databases">
        <authorList>
            <person name="Kadnikov V."/>
            <person name="Beletsky A.V."/>
            <person name="Mardanov A.V."/>
            <person name="Karnachuk O.V."/>
            <person name="Ravin N.V."/>
        </authorList>
    </citation>
    <scope>NUCLEOTIDE SEQUENCE</scope>
    <source>
        <strain evidence="14">Bu02</strain>
    </source>
</reference>
<evidence type="ECO:0000256" key="7">
    <source>
        <dbReference type="ARBA" id="ARBA00022801"/>
    </source>
</evidence>
<evidence type="ECO:0000256" key="10">
    <source>
        <dbReference type="ARBA" id="ARBA00023049"/>
    </source>
</evidence>
<dbReference type="PANTHER" id="PTHR39188">
    <property type="entry name" value="MEMBRANE-ASSOCIATED ZINC METALLOPROTEASE M50B"/>
    <property type="match status" value="1"/>
</dbReference>
<dbReference type="GO" id="GO:0008237">
    <property type="term" value="F:metallopeptidase activity"/>
    <property type="evidence" value="ECO:0007669"/>
    <property type="project" value="UniProtKB-KW"/>
</dbReference>
<dbReference type="GO" id="GO:0046872">
    <property type="term" value="F:metal ion binding"/>
    <property type="evidence" value="ECO:0007669"/>
    <property type="project" value="UniProtKB-KW"/>
</dbReference>
<sequence length="306" mass="33401">MAFPVARVGDTRIYMHITFLASALVLVASGYGLYLLVFASSLLIHETGHLVAASLLGAEVSKVEIWPFGAVGKLERTWQLEPQSEAIIAISGPVQSGLLTAIASLIETVLAQKIPGGNVGAQFPLLDFLIRVNLGLAVANLMPCLPLDGGRFLRSQLALRLGYIEASRKVVRWGFWFGGACTGAGVLSLAWGLPWHWALLLGPLVIWGAIEEKGAAELQNVLTLLLRNERLLEKKAIPVEEILVNRDTRVKDVVSKLRPSRYHIFLVAEKDMSVCGKVSETKVLEAFYRGKVDLRIVDLCGDSPWP</sequence>
<evidence type="ECO:0000256" key="2">
    <source>
        <dbReference type="ARBA" id="ARBA00004141"/>
    </source>
</evidence>
<feature type="transmembrane region" description="Helical" evidence="12">
    <location>
        <begin position="170"/>
        <end position="187"/>
    </location>
</feature>
<evidence type="ECO:0000256" key="8">
    <source>
        <dbReference type="ARBA" id="ARBA00022833"/>
    </source>
</evidence>
<dbReference type="GO" id="GO:0016020">
    <property type="term" value="C:membrane"/>
    <property type="evidence" value="ECO:0007669"/>
    <property type="project" value="UniProtKB-SubCell"/>
</dbReference>
<proteinExistence type="inferred from homology"/>
<evidence type="ECO:0000256" key="5">
    <source>
        <dbReference type="ARBA" id="ARBA00022692"/>
    </source>
</evidence>
<organism evidence="14">
    <name type="scientific">Candidatus Fermentithermobacillus carboniphilus</name>
    <dbReference type="NCBI Taxonomy" id="3085328"/>
    <lineage>
        <taxon>Bacteria</taxon>
        <taxon>Bacillati</taxon>
        <taxon>Bacillota</taxon>
        <taxon>Candidatus Fermentithermobacillia</taxon>
        <taxon>Candidatus Fermentithermobacillales</taxon>
        <taxon>Candidatus Fermentithermobacillaceae</taxon>
        <taxon>Candidatus Fermentithermobacillus</taxon>
    </lineage>
</organism>
<keyword evidence="10" id="KW-0482">Metalloprotease</keyword>
<evidence type="ECO:0000256" key="1">
    <source>
        <dbReference type="ARBA" id="ARBA00001947"/>
    </source>
</evidence>
<evidence type="ECO:0000256" key="4">
    <source>
        <dbReference type="ARBA" id="ARBA00022670"/>
    </source>
</evidence>
<dbReference type="InterPro" id="IPR008915">
    <property type="entry name" value="Peptidase_M50"/>
</dbReference>
<dbReference type="AlphaFoldDB" id="A0AAT9L9B0"/>
<keyword evidence="5 12" id="KW-0812">Transmembrane</keyword>
<feature type="transmembrane region" description="Helical" evidence="12">
    <location>
        <begin position="13"/>
        <end position="37"/>
    </location>
</feature>
<keyword evidence="6" id="KW-0479">Metal-binding</keyword>
<keyword evidence="4" id="KW-0645">Protease</keyword>
<name>A0AAT9L9B0_9FIRM</name>
<evidence type="ECO:0000256" key="9">
    <source>
        <dbReference type="ARBA" id="ARBA00022989"/>
    </source>
</evidence>
<gene>
    <name evidence="14" type="ORF">IMF26_05720</name>
</gene>
<feature type="domain" description="Peptidase M50" evidence="13">
    <location>
        <begin position="35"/>
        <end position="106"/>
    </location>
</feature>
<comment type="cofactor">
    <cofactor evidence="1">
        <name>Zn(2+)</name>
        <dbReference type="ChEBI" id="CHEBI:29105"/>
    </cofactor>
</comment>
<evidence type="ECO:0000313" key="14">
    <source>
        <dbReference type="EMBL" id="QUL97626.1"/>
    </source>
</evidence>
<dbReference type="EMBL" id="CP062796">
    <property type="protein sequence ID" value="QUL97626.1"/>
    <property type="molecule type" value="Genomic_DNA"/>
</dbReference>
<dbReference type="Pfam" id="PF02163">
    <property type="entry name" value="Peptidase_M50"/>
    <property type="match status" value="1"/>
</dbReference>
<reference evidence="14" key="2">
    <citation type="journal article" date="2023" name="Biology">
        <title>Prokaryotic Life Associated with Coal-Fire Gas Vents Revealed by Metagenomics.</title>
        <authorList>
            <person name="Kadnikov V.V."/>
            <person name="Mardanov A.V."/>
            <person name="Beletsky A.V."/>
            <person name="Karnachuk O.V."/>
            <person name="Ravin N.V."/>
        </authorList>
    </citation>
    <scope>NUCLEOTIDE SEQUENCE</scope>
    <source>
        <strain evidence="14">Bu02</strain>
    </source>
</reference>
<comment type="similarity">
    <text evidence="3">Belongs to the peptidase M50B family.</text>
</comment>
<dbReference type="PANTHER" id="PTHR39188:SF3">
    <property type="entry name" value="STAGE IV SPORULATION PROTEIN FB"/>
    <property type="match status" value="1"/>
</dbReference>
<comment type="subcellular location">
    <subcellularLocation>
        <location evidence="2">Membrane</location>
        <topology evidence="2">Multi-pass membrane protein</topology>
    </subcellularLocation>
</comment>
<keyword evidence="7" id="KW-0378">Hydrolase</keyword>
<accession>A0AAT9L9B0</accession>
<protein>
    <recommendedName>
        <fullName evidence="13">Peptidase M50 domain-containing protein</fullName>
    </recommendedName>
</protein>
<evidence type="ECO:0000259" key="13">
    <source>
        <dbReference type="Pfam" id="PF02163"/>
    </source>
</evidence>
<keyword evidence="9 12" id="KW-1133">Transmembrane helix</keyword>
<dbReference type="GO" id="GO:0006508">
    <property type="term" value="P:proteolysis"/>
    <property type="evidence" value="ECO:0007669"/>
    <property type="project" value="UniProtKB-KW"/>
</dbReference>